<accession>A0A0E3LDA9</accession>
<dbReference type="PATRIC" id="fig|1434118.4.peg.3043"/>
<dbReference type="Proteomes" id="UP000033123">
    <property type="component" value="Chromosome"/>
</dbReference>
<dbReference type="EMBL" id="CP009508">
    <property type="protein sequence ID" value="AKB36951.1"/>
    <property type="molecule type" value="Genomic_DNA"/>
</dbReference>
<gene>
    <name evidence="2" type="ORF">MSSAC_2361</name>
</gene>
<dbReference type="SUPFAM" id="SSF54862">
    <property type="entry name" value="4Fe-4S ferredoxins"/>
    <property type="match status" value="1"/>
</dbReference>
<dbReference type="Gene3D" id="3.30.70.20">
    <property type="match status" value="1"/>
</dbReference>
<dbReference type="GeneID" id="24871992"/>
<dbReference type="PROSITE" id="PS51379">
    <property type="entry name" value="4FE4S_FER_2"/>
    <property type="match status" value="1"/>
</dbReference>
<evidence type="ECO:0000259" key="1">
    <source>
        <dbReference type="PROSITE" id="PS51379"/>
    </source>
</evidence>
<sequence length="76" mass="8307">MADKANKVSENVPGPYYCDYECIACNLCVDTSPENFKMNDDESNAYVYKQPGNDEEKSACEEALDACPVEAIGNDG</sequence>
<evidence type="ECO:0000313" key="2">
    <source>
        <dbReference type="EMBL" id="AKB36951.1"/>
    </source>
</evidence>
<dbReference type="InterPro" id="IPR017896">
    <property type="entry name" value="4Fe4S_Fe-S-bd"/>
</dbReference>
<organism evidence="2 3">
    <name type="scientific">Methanosarcina siciliae C2J</name>
    <dbReference type="NCBI Taxonomy" id="1434118"/>
    <lineage>
        <taxon>Archaea</taxon>
        <taxon>Methanobacteriati</taxon>
        <taxon>Methanobacteriota</taxon>
        <taxon>Stenosarchaea group</taxon>
        <taxon>Methanomicrobia</taxon>
        <taxon>Methanosarcinales</taxon>
        <taxon>Methanosarcinaceae</taxon>
        <taxon>Methanosarcina</taxon>
    </lineage>
</organism>
<reference evidence="2 3" key="1">
    <citation type="submission" date="2014-07" db="EMBL/GenBank/DDBJ databases">
        <title>Methanogenic archaea and the global carbon cycle.</title>
        <authorList>
            <person name="Henriksen J.R."/>
            <person name="Luke J."/>
            <person name="Reinhart S."/>
            <person name="Benedict M.N."/>
            <person name="Youngblut N.D."/>
            <person name="Metcalf M.E."/>
            <person name="Whitaker R.J."/>
            <person name="Metcalf W.W."/>
        </authorList>
    </citation>
    <scope>NUCLEOTIDE SEQUENCE [LARGE SCALE GENOMIC DNA]</scope>
    <source>
        <strain evidence="2 3">C2J</strain>
    </source>
</reference>
<dbReference type="HOGENOM" id="CLU_139698_6_4_2"/>
<dbReference type="RefSeq" id="WP_048182992.1">
    <property type="nucleotide sequence ID" value="NZ_CP009508.1"/>
</dbReference>
<protein>
    <submittedName>
        <fullName evidence="2">Ferredoxin</fullName>
    </submittedName>
</protein>
<proteinExistence type="predicted"/>
<name>A0A0E3LDA9_9EURY</name>
<dbReference type="KEGG" id="msj:MSSAC_2361"/>
<dbReference type="Pfam" id="PF13370">
    <property type="entry name" value="Fer4_13"/>
    <property type="match status" value="1"/>
</dbReference>
<dbReference type="AlphaFoldDB" id="A0A0E3LDA9"/>
<evidence type="ECO:0000313" key="3">
    <source>
        <dbReference type="Proteomes" id="UP000033123"/>
    </source>
</evidence>
<feature type="domain" description="4Fe-4S ferredoxin-type" evidence="1">
    <location>
        <begin position="14"/>
        <end position="41"/>
    </location>
</feature>